<evidence type="ECO:0000259" key="2">
    <source>
        <dbReference type="PROSITE" id="PS50873"/>
    </source>
</evidence>
<sequence length="426" mass="44855">MKRSALISALVAGALAGAAGAAVQAQEPAAPAPAPIAAATATPVPVPTAAPRGRTADGRYDSSYTHYRVRNVSYPVRVEDPAGGLPWVVKAFEADRLTLDAPARTLKGAHVIGRNRCVQLGRLDGQTFGWVYGDGVFRRTGIEDRLMQCTSRKRPATIVSLRSTLAITDPAAPKLAGSVVYGLLPGASSVTVTGTGAADGAAATRDGVFLKVGGPNARPGGSITAGGKTYEINPIAEFPVGRRITFPTLLPGAQLAEAPAPDPGGGPRWALPVARTKEGTPCVGQPARVVEDRAGDVDLALGLFTESRPNGQYCRPLETRPDAKTPCDIGWGYRADVELERNDAFLAQARSERRLQSGRSTVNGQCSAEVERVTLQTPRDVRTLVPSEVGRAFLAVYDGDFIDGELKVTAHLRGGKTWTQEFPLGF</sequence>
<dbReference type="GO" id="GO:0004601">
    <property type="term" value="F:peroxidase activity"/>
    <property type="evidence" value="ECO:0007669"/>
    <property type="project" value="InterPro"/>
</dbReference>
<feature type="signal peptide" evidence="1">
    <location>
        <begin position="1"/>
        <end position="21"/>
    </location>
</feature>
<dbReference type="PROSITE" id="PS50873">
    <property type="entry name" value="PEROXIDASE_4"/>
    <property type="match status" value="1"/>
</dbReference>
<feature type="domain" description="Plant heme peroxidase family profile" evidence="2">
    <location>
        <begin position="21"/>
        <end position="117"/>
    </location>
</feature>
<protein>
    <recommendedName>
        <fullName evidence="2">Plant heme peroxidase family profile domain-containing protein</fullName>
    </recommendedName>
</protein>
<reference evidence="3" key="1">
    <citation type="submission" date="2022-10" db="EMBL/GenBank/DDBJ databases">
        <title>The WGS of Solirubrobacter phytolaccae KCTC 29190.</title>
        <authorList>
            <person name="Jiang Z."/>
        </authorList>
    </citation>
    <scope>NUCLEOTIDE SEQUENCE</scope>
    <source>
        <strain evidence="3">KCTC 29190</strain>
    </source>
</reference>
<keyword evidence="4" id="KW-1185">Reference proteome</keyword>
<gene>
    <name evidence="3" type="ORF">OJ997_11185</name>
</gene>
<evidence type="ECO:0000313" key="4">
    <source>
        <dbReference type="Proteomes" id="UP001147653"/>
    </source>
</evidence>
<dbReference type="EMBL" id="JAPDDP010000016">
    <property type="protein sequence ID" value="MDA0180858.1"/>
    <property type="molecule type" value="Genomic_DNA"/>
</dbReference>
<dbReference type="GO" id="GO:0006979">
    <property type="term" value="P:response to oxidative stress"/>
    <property type="evidence" value="ECO:0007669"/>
    <property type="project" value="InterPro"/>
</dbReference>
<name>A0A9X3S7Y4_9ACTN</name>
<proteinExistence type="predicted"/>
<keyword evidence="1" id="KW-0732">Signal</keyword>
<dbReference type="InterPro" id="IPR002016">
    <property type="entry name" value="Haem_peroxidase"/>
</dbReference>
<dbReference type="GO" id="GO:0020037">
    <property type="term" value="F:heme binding"/>
    <property type="evidence" value="ECO:0007669"/>
    <property type="project" value="InterPro"/>
</dbReference>
<accession>A0A9X3S7Y4</accession>
<dbReference type="Proteomes" id="UP001147653">
    <property type="component" value="Unassembled WGS sequence"/>
</dbReference>
<dbReference type="RefSeq" id="WP_270025167.1">
    <property type="nucleotide sequence ID" value="NZ_JAPDDP010000016.1"/>
</dbReference>
<evidence type="ECO:0000256" key="1">
    <source>
        <dbReference type="SAM" id="SignalP"/>
    </source>
</evidence>
<comment type="caution">
    <text evidence="3">The sequence shown here is derived from an EMBL/GenBank/DDBJ whole genome shotgun (WGS) entry which is preliminary data.</text>
</comment>
<evidence type="ECO:0000313" key="3">
    <source>
        <dbReference type="EMBL" id="MDA0180858.1"/>
    </source>
</evidence>
<feature type="chain" id="PRO_5040929208" description="Plant heme peroxidase family profile domain-containing protein" evidence="1">
    <location>
        <begin position="22"/>
        <end position="426"/>
    </location>
</feature>
<organism evidence="3 4">
    <name type="scientific">Solirubrobacter phytolaccae</name>
    <dbReference type="NCBI Taxonomy" id="1404360"/>
    <lineage>
        <taxon>Bacteria</taxon>
        <taxon>Bacillati</taxon>
        <taxon>Actinomycetota</taxon>
        <taxon>Thermoleophilia</taxon>
        <taxon>Solirubrobacterales</taxon>
        <taxon>Solirubrobacteraceae</taxon>
        <taxon>Solirubrobacter</taxon>
    </lineage>
</organism>
<dbReference type="AlphaFoldDB" id="A0A9X3S7Y4"/>